<dbReference type="InterPro" id="IPR006016">
    <property type="entry name" value="UspA"/>
</dbReference>
<proteinExistence type="inferred from homology"/>
<dbReference type="EMBL" id="VDHJ01000002">
    <property type="protein sequence ID" value="TNL99835.1"/>
    <property type="molecule type" value="Genomic_DNA"/>
</dbReference>
<dbReference type="SUPFAM" id="SSF52402">
    <property type="entry name" value="Adenine nucleotide alpha hydrolases-like"/>
    <property type="match status" value="1"/>
</dbReference>
<sequence length="148" mass="15518">MYSYSTIVVGTDGTDTAEIAVRHAAALARAFEAKLIIACGSYGNSGSLLNSPNREVSTLPVVSEELAQEYLTSAFAVAKDEGVADIELECISATPVDALLTCVDEHDADAVVVGNQGVNSLTGRVFGNIPTETARRSTVDVVLVNTQR</sequence>
<dbReference type="PRINTS" id="PR01438">
    <property type="entry name" value="UNVRSLSTRESS"/>
</dbReference>
<organism evidence="3 4">
    <name type="scientific">Corynebacterium tapiri</name>
    <dbReference type="NCBI Taxonomy" id="1448266"/>
    <lineage>
        <taxon>Bacteria</taxon>
        <taxon>Bacillati</taxon>
        <taxon>Actinomycetota</taxon>
        <taxon>Actinomycetes</taxon>
        <taxon>Mycobacteriales</taxon>
        <taxon>Corynebacteriaceae</taxon>
        <taxon>Corynebacterium</taxon>
    </lineage>
</organism>
<name>A0A5C4U7H7_9CORY</name>
<comment type="caution">
    <text evidence="3">The sequence shown here is derived from an EMBL/GenBank/DDBJ whole genome shotgun (WGS) entry which is preliminary data.</text>
</comment>
<gene>
    <name evidence="3" type="ORF">FHE74_02025</name>
</gene>
<dbReference type="Gene3D" id="3.40.50.620">
    <property type="entry name" value="HUPs"/>
    <property type="match status" value="1"/>
</dbReference>
<dbReference type="InterPro" id="IPR006015">
    <property type="entry name" value="Universal_stress_UspA"/>
</dbReference>
<dbReference type="PANTHER" id="PTHR46268">
    <property type="entry name" value="STRESS RESPONSE PROTEIN NHAX"/>
    <property type="match status" value="1"/>
</dbReference>
<comment type="similarity">
    <text evidence="1">Belongs to the universal stress protein A family.</text>
</comment>
<dbReference type="CDD" id="cd00293">
    <property type="entry name" value="USP-like"/>
    <property type="match status" value="1"/>
</dbReference>
<dbReference type="InterPro" id="IPR014729">
    <property type="entry name" value="Rossmann-like_a/b/a_fold"/>
</dbReference>
<protein>
    <submittedName>
        <fullName evidence="3">Universal stress protein</fullName>
    </submittedName>
</protein>
<evidence type="ECO:0000256" key="1">
    <source>
        <dbReference type="ARBA" id="ARBA00008791"/>
    </source>
</evidence>
<accession>A0A5C4U7H7</accession>
<evidence type="ECO:0000259" key="2">
    <source>
        <dbReference type="Pfam" id="PF00582"/>
    </source>
</evidence>
<feature type="domain" description="UspA" evidence="2">
    <location>
        <begin position="4"/>
        <end position="144"/>
    </location>
</feature>
<evidence type="ECO:0000313" key="3">
    <source>
        <dbReference type="EMBL" id="TNL99835.1"/>
    </source>
</evidence>
<dbReference type="PANTHER" id="PTHR46268:SF6">
    <property type="entry name" value="UNIVERSAL STRESS PROTEIN UP12"/>
    <property type="match status" value="1"/>
</dbReference>
<dbReference type="Pfam" id="PF00582">
    <property type="entry name" value="Usp"/>
    <property type="match status" value="1"/>
</dbReference>
<reference evidence="3 4" key="1">
    <citation type="submission" date="2019-06" db="EMBL/GenBank/DDBJ databases">
        <authorList>
            <person name="Li J."/>
        </authorList>
    </citation>
    <scope>NUCLEOTIDE SEQUENCE [LARGE SCALE GENOMIC DNA]</scope>
    <source>
        <strain evidence="3 4">LMG 28165</strain>
    </source>
</reference>
<dbReference type="OrthoDB" id="4420982at2"/>
<keyword evidence="4" id="KW-1185">Reference proteome</keyword>
<evidence type="ECO:0000313" key="4">
    <source>
        <dbReference type="Proteomes" id="UP000312032"/>
    </source>
</evidence>
<dbReference type="Proteomes" id="UP000312032">
    <property type="component" value="Unassembled WGS sequence"/>
</dbReference>
<dbReference type="AlphaFoldDB" id="A0A5C4U7H7"/>
<dbReference type="RefSeq" id="WP_139464751.1">
    <property type="nucleotide sequence ID" value="NZ_VDHJ01000002.1"/>
</dbReference>